<keyword evidence="4" id="KW-0858">Xylan degradation</keyword>
<evidence type="ECO:0000256" key="4">
    <source>
        <dbReference type="ARBA" id="ARBA00022651"/>
    </source>
</evidence>
<sequence>MRCSLELTTLLSTSLLLAQLAGCADSPSEDTTTHADSSDTDAGDGDGDPGDGVGDGDGDGDPGDGDGDPIEPPALSLCGTEPPPGATLAPALPAYSGPGTCPTLETGPEVFNVMQTEHGERQFLLVVPSDAQPDEVFPVIFMYHWLGGAALDFYEQAEAQYAADYYRFIAIIPEGRDGSTGVPFRWPFSVADDDAQLEEEFTFHDDMLACVAEQFALDKECVSTMGVSAGALFSAQLASRHGEHLSSLMSLSGGSGGDLIKPWIPAANRMPALVLWGGPSDLCLGVNFDSTSMALEAELQADNHFIVECVHNCTHATPPFEPEDPSLPTYASTWQFVLDHPYWLEDGESPYTDYVTATGGLPPAWPQWCAIGAGNATIRDGECGGSQC</sequence>
<reference evidence="12 13" key="1">
    <citation type="submission" date="2014-12" db="EMBL/GenBank/DDBJ databases">
        <title>Genome assembly of Enhygromyxa salina DSM 15201.</title>
        <authorList>
            <person name="Sharma G."/>
            <person name="Subramanian S."/>
        </authorList>
    </citation>
    <scope>NUCLEOTIDE SEQUENCE [LARGE SCALE GENOMIC DNA]</scope>
    <source>
        <strain evidence="12 13">DSM 15201</strain>
    </source>
</reference>
<feature type="signal peptide" evidence="11">
    <location>
        <begin position="1"/>
        <end position="18"/>
    </location>
</feature>
<organism evidence="12 13">
    <name type="scientific">Enhygromyxa salina</name>
    <dbReference type="NCBI Taxonomy" id="215803"/>
    <lineage>
        <taxon>Bacteria</taxon>
        <taxon>Pseudomonadati</taxon>
        <taxon>Myxococcota</taxon>
        <taxon>Polyangia</taxon>
        <taxon>Nannocystales</taxon>
        <taxon>Nannocystaceae</taxon>
        <taxon>Enhygromyxa</taxon>
    </lineage>
</organism>
<evidence type="ECO:0000256" key="2">
    <source>
        <dbReference type="ARBA" id="ARBA00010278"/>
    </source>
</evidence>
<protein>
    <submittedName>
        <fullName evidence="12">Uncharacterized protein</fullName>
    </submittedName>
</protein>
<dbReference type="AlphaFoldDB" id="A0A0C1Z3J9"/>
<comment type="function">
    <text evidence="9">Involved in degradation of plant cell walls. Hydrolyzes the feruloyl-arabinose ester bond in arabinoxylans, and the feruloyl-galactose ester bond in pectin. Active against paranitrophenyl-acetate, methyl ferulate and wheat arabinoxylan.</text>
</comment>
<feature type="chain" id="PRO_5002143794" evidence="11">
    <location>
        <begin position="19"/>
        <end position="388"/>
    </location>
</feature>
<dbReference type="GO" id="GO:0005576">
    <property type="term" value="C:extracellular region"/>
    <property type="evidence" value="ECO:0007669"/>
    <property type="project" value="UniProtKB-SubCell"/>
</dbReference>
<dbReference type="EMBL" id="JMCC02000147">
    <property type="protein sequence ID" value="KIG12169.1"/>
    <property type="molecule type" value="Genomic_DNA"/>
</dbReference>
<gene>
    <name evidence="12" type="ORF">DB30_01852</name>
</gene>
<keyword evidence="8" id="KW-0624">Polysaccharide degradation</keyword>
<dbReference type="GO" id="GO:0030600">
    <property type="term" value="F:feruloyl esterase activity"/>
    <property type="evidence" value="ECO:0007669"/>
    <property type="project" value="InterPro"/>
</dbReference>
<dbReference type="InterPro" id="IPR029058">
    <property type="entry name" value="AB_hydrolase_fold"/>
</dbReference>
<dbReference type="GO" id="GO:0045493">
    <property type="term" value="P:xylan catabolic process"/>
    <property type="evidence" value="ECO:0007669"/>
    <property type="project" value="UniProtKB-KW"/>
</dbReference>
<keyword evidence="3" id="KW-0964">Secreted</keyword>
<dbReference type="InterPro" id="IPR043595">
    <property type="entry name" value="FaeB/C/D"/>
</dbReference>
<feature type="region of interest" description="Disordered" evidence="10">
    <location>
        <begin position="22"/>
        <end position="93"/>
    </location>
</feature>
<keyword evidence="5 11" id="KW-0732">Signal</keyword>
<proteinExistence type="inferred from homology"/>
<accession>A0A0C1Z3J9</accession>
<keyword evidence="6" id="KW-0378">Hydrolase</keyword>
<dbReference type="SUPFAM" id="SSF53474">
    <property type="entry name" value="alpha/beta-Hydrolases"/>
    <property type="match status" value="1"/>
</dbReference>
<evidence type="ECO:0000256" key="1">
    <source>
        <dbReference type="ARBA" id="ARBA00004613"/>
    </source>
</evidence>
<evidence type="ECO:0000256" key="5">
    <source>
        <dbReference type="ARBA" id="ARBA00022729"/>
    </source>
</evidence>
<dbReference type="Proteomes" id="UP000031599">
    <property type="component" value="Unassembled WGS sequence"/>
</dbReference>
<evidence type="ECO:0000256" key="9">
    <source>
        <dbReference type="ARBA" id="ARBA00025250"/>
    </source>
</evidence>
<evidence type="ECO:0000313" key="13">
    <source>
        <dbReference type="Proteomes" id="UP000031599"/>
    </source>
</evidence>
<evidence type="ECO:0000256" key="8">
    <source>
        <dbReference type="ARBA" id="ARBA00023326"/>
    </source>
</evidence>
<evidence type="ECO:0000256" key="11">
    <source>
        <dbReference type="SAM" id="SignalP"/>
    </source>
</evidence>
<comment type="subcellular location">
    <subcellularLocation>
        <location evidence="1">Secreted</location>
    </subcellularLocation>
</comment>
<evidence type="ECO:0000313" key="12">
    <source>
        <dbReference type="EMBL" id="KIG12169.1"/>
    </source>
</evidence>
<dbReference type="PANTHER" id="PTHR38050">
    <property type="match status" value="1"/>
</dbReference>
<evidence type="ECO:0000256" key="6">
    <source>
        <dbReference type="ARBA" id="ARBA00022801"/>
    </source>
</evidence>
<dbReference type="PANTHER" id="PTHR38050:SF1">
    <property type="entry name" value="FERULOYL ESTERASE C"/>
    <property type="match status" value="1"/>
</dbReference>
<feature type="compositionally biased region" description="Acidic residues" evidence="10">
    <location>
        <begin position="38"/>
        <end position="69"/>
    </location>
</feature>
<evidence type="ECO:0000256" key="3">
    <source>
        <dbReference type="ARBA" id="ARBA00022525"/>
    </source>
</evidence>
<name>A0A0C1Z3J9_9BACT</name>
<keyword evidence="7" id="KW-0119">Carbohydrate metabolism</keyword>
<evidence type="ECO:0000256" key="7">
    <source>
        <dbReference type="ARBA" id="ARBA00023277"/>
    </source>
</evidence>
<comment type="similarity">
    <text evidence="2">Belongs to the faeC family.</text>
</comment>
<comment type="caution">
    <text evidence="12">The sequence shown here is derived from an EMBL/GenBank/DDBJ whole genome shotgun (WGS) entry which is preliminary data.</text>
</comment>
<evidence type="ECO:0000256" key="10">
    <source>
        <dbReference type="SAM" id="MobiDB-lite"/>
    </source>
</evidence>
<dbReference type="Gene3D" id="3.40.50.1820">
    <property type="entry name" value="alpha/beta hydrolase"/>
    <property type="match status" value="1"/>
</dbReference>